<dbReference type="EMBL" id="CVRI01000059">
    <property type="protein sequence ID" value="CRL03153.1"/>
    <property type="molecule type" value="Genomic_DNA"/>
</dbReference>
<dbReference type="PANTHER" id="PTHR47170">
    <property type="entry name" value="MALONYL-COA ACP TRANSACYLASE, ACP-BINDING"/>
    <property type="match status" value="1"/>
</dbReference>
<dbReference type="InterPro" id="IPR001227">
    <property type="entry name" value="Ac_transferase_dom_sf"/>
</dbReference>
<dbReference type="Pfam" id="PF04427">
    <property type="entry name" value="Brix"/>
    <property type="match status" value="1"/>
</dbReference>
<feature type="region of interest" description="Disordered" evidence="13">
    <location>
        <begin position="306"/>
        <end position="329"/>
    </location>
</feature>
<comment type="pathway">
    <text evidence="2">Lipid metabolism; fatty acid biosynthesis.</text>
</comment>
<dbReference type="AlphaFoldDB" id="A0A1J1IX62"/>
<evidence type="ECO:0000313" key="16">
    <source>
        <dbReference type="Proteomes" id="UP000183832"/>
    </source>
</evidence>
<dbReference type="OrthoDB" id="541883at2759"/>
<evidence type="ECO:0000313" key="15">
    <source>
        <dbReference type="EMBL" id="CRL03153.1"/>
    </source>
</evidence>
<dbReference type="UniPathway" id="UPA00094"/>
<dbReference type="Gene3D" id="3.40.366.10">
    <property type="entry name" value="Malonyl-Coenzyme A Acyl Carrier Protein, domain 2"/>
    <property type="match status" value="1"/>
</dbReference>
<evidence type="ECO:0000256" key="6">
    <source>
        <dbReference type="ARBA" id="ARBA00022832"/>
    </source>
</evidence>
<evidence type="ECO:0000259" key="14">
    <source>
        <dbReference type="PROSITE" id="PS50833"/>
    </source>
</evidence>
<dbReference type="GO" id="GO:0006364">
    <property type="term" value="P:rRNA processing"/>
    <property type="evidence" value="ECO:0007669"/>
    <property type="project" value="InterPro"/>
</dbReference>
<dbReference type="FunFam" id="3.30.70.250:FF:000005">
    <property type="entry name" value="Malonyl-CoA-acyl carrier protein transacylase, mitochondrial"/>
    <property type="match status" value="1"/>
</dbReference>
<accession>A0A1J1IX62</accession>
<keyword evidence="10" id="KW-0275">Fatty acid biosynthesis</keyword>
<gene>
    <name evidence="15" type="ORF">CLUMA_CG016207</name>
</gene>
<dbReference type="EC" id="2.3.1.39" evidence="3"/>
<evidence type="ECO:0000256" key="10">
    <source>
        <dbReference type="ARBA" id="ARBA00023160"/>
    </source>
</evidence>
<evidence type="ECO:0000256" key="7">
    <source>
        <dbReference type="ARBA" id="ARBA00022946"/>
    </source>
</evidence>
<sequence length="791" mass="90047">MGKFRTKFKKAKGLEIVPQENNEEVILSENRKSDDKPLKKEKWINRQRVLVLCGRGINFRDRHLMKDIKTVMPHHKAETKLERWKTLSVINELGEMKNCNKAMYFEGRHKQDLYMWLSNLPNGPSAKFYVENISTMSELKLTGNCLRGARPLLSFDEKFSKLPHLMLLRELLTQVFGVPNHHPKSQPFVDRVYTFTFLDNRIWFRNYQILAEDGALAEIGPRFVMNPVKIFADSFTGDPLWENPNYVTPAKHRRMLRMAAKDKYVNRTDAKVRYETTQPTEAFNLDKIGQQVFTDNEEKMAEKLVAQESSDVDMDVEDDEDNEEKRAQNDIERVKKLIEKLKPGKDGKKLVKPKKFAPTTAGGKIVKKATNKKSKMIQNIIKTKKLGKKMIAQRVGFRNFSLSSRFLCNNKIKDLLENAATGKAENPQSEDEVWSTSPYPEGAVFSEKRDQSKKVERVLQDPKETSIILFPGQGSQYVGMAASLVKIPEARDMFEIASDVLKYDLLKLCNEGPKKKLDRTIYAQPAIAVTSLASLQKLKEECPDAINRSVATAGFSLGEITALIFAGSIPFDQGIKLIQVRAQAMQVASEQYPSGMATVIYGPDSELGKACEKAKEWCLESGVENPECCIANFLFPHCKVVAGSLEALNFLEKNAKEYKLRRVKRLPVSGAFHTKLMESAVEPFTEALKKIRIEEPMIAVHSNIHGKIYRSVSHILKELPKQIVKPVRWEQLLHIVYERKQGVQFPKTYECAPGNTLTTILKQVNAKAWSTALNVDRKDFKDERKVEAAQS</sequence>
<feature type="compositionally biased region" description="Acidic residues" evidence="13">
    <location>
        <begin position="310"/>
        <end position="322"/>
    </location>
</feature>
<feature type="domain" description="Brix" evidence="14">
    <location>
        <begin position="47"/>
        <end position="236"/>
    </location>
</feature>
<keyword evidence="8" id="KW-0443">Lipid metabolism</keyword>
<dbReference type="SUPFAM" id="SSF55048">
    <property type="entry name" value="Probable ACP-binding domain of malonyl-CoA ACP transacylase"/>
    <property type="match status" value="1"/>
</dbReference>
<evidence type="ECO:0000256" key="9">
    <source>
        <dbReference type="ARBA" id="ARBA00023128"/>
    </source>
</evidence>
<dbReference type="GO" id="GO:0004314">
    <property type="term" value="F:[acyl-carrier-protein] S-malonyltransferase activity"/>
    <property type="evidence" value="ECO:0007669"/>
    <property type="project" value="UniProtKB-EC"/>
</dbReference>
<dbReference type="InterPro" id="IPR016036">
    <property type="entry name" value="Malonyl_transacylase_ACP-bd"/>
</dbReference>
<evidence type="ECO:0000256" key="11">
    <source>
        <dbReference type="ARBA" id="ARBA00061523"/>
    </source>
</evidence>
<dbReference type="GO" id="GO:0005739">
    <property type="term" value="C:mitochondrion"/>
    <property type="evidence" value="ECO:0007669"/>
    <property type="project" value="UniProtKB-SubCell"/>
</dbReference>
<keyword evidence="9" id="KW-0496">Mitochondrion</keyword>
<evidence type="ECO:0000256" key="1">
    <source>
        <dbReference type="ARBA" id="ARBA00004173"/>
    </source>
</evidence>
<dbReference type="Proteomes" id="UP000183832">
    <property type="component" value="Unassembled WGS sequence"/>
</dbReference>
<proteinExistence type="inferred from homology"/>
<evidence type="ECO:0000256" key="3">
    <source>
        <dbReference type="ARBA" id="ARBA00013258"/>
    </source>
</evidence>
<comment type="subcellular location">
    <subcellularLocation>
        <location evidence="1">Mitochondrion</location>
    </subcellularLocation>
</comment>
<name>A0A1J1IX62_9DIPT</name>
<evidence type="ECO:0000256" key="8">
    <source>
        <dbReference type="ARBA" id="ARBA00023098"/>
    </source>
</evidence>
<keyword evidence="7" id="KW-0809">Transit peptide</keyword>
<evidence type="ECO:0000256" key="5">
    <source>
        <dbReference type="ARBA" id="ARBA00022679"/>
    </source>
</evidence>
<comment type="similarity">
    <text evidence="11">Belongs to the type II malonyltransferase family.</text>
</comment>
<evidence type="ECO:0000256" key="2">
    <source>
        <dbReference type="ARBA" id="ARBA00005194"/>
    </source>
</evidence>
<dbReference type="PANTHER" id="PTHR47170:SF2">
    <property type="entry name" value="MALONYL-COA:ACP TRANSACYLASE (MAT) DOMAIN-CONTAINING PROTEIN"/>
    <property type="match status" value="1"/>
</dbReference>
<dbReference type="SUPFAM" id="SSF52151">
    <property type="entry name" value="FabD/lysophospholipase-like"/>
    <property type="match status" value="1"/>
</dbReference>
<dbReference type="GO" id="GO:0006633">
    <property type="term" value="P:fatty acid biosynthetic process"/>
    <property type="evidence" value="ECO:0007669"/>
    <property type="project" value="UniProtKB-UniPathway"/>
</dbReference>
<dbReference type="InterPro" id="IPR016035">
    <property type="entry name" value="Acyl_Trfase/lysoPLipase"/>
</dbReference>
<evidence type="ECO:0000256" key="12">
    <source>
        <dbReference type="ARBA" id="ARBA00077751"/>
    </source>
</evidence>
<keyword evidence="5" id="KW-0808">Transferase</keyword>
<dbReference type="SMART" id="SM00879">
    <property type="entry name" value="Brix"/>
    <property type="match status" value="1"/>
</dbReference>
<reference evidence="15 16" key="1">
    <citation type="submission" date="2015-04" db="EMBL/GenBank/DDBJ databases">
        <authorList>
            <person name="Syromyatnikov M.Y."/>
            <person name="Popov V.N."/>
        </authorList>
    </citation>
    <scope>NUCLEOTIDE SEQUENCE [LARGE SCALE GENOMIC DNA]</scope>
</reference>
<evidence type="ECO:0000256" key="4">
    <source>
        <dbReference type="ARBA" id="ARBA00022516"/>
    </source>
</evidence>
<dbReference type="Gene3D" id="3.30.70.250">
    <property type="entry name" value="Malonyl-CoA ACP transacylase, ACP-binding"/>
    <property type="match status" value="1"/>
</dbReference>
<evidence type="ECO:0000256" key="13">
    <source>
        <dbReference type="SAM" id="MobiDB-lite"/>
    </source>
</evidence>
<keyword evidence="4" id="KW-0444">Lipid biosynthesis</keyword>
<keyword evidence="6" id="KW-0276">Fatty acid metabolism</keyword>
<keyword evidence="16" id="KW-1185">Reference proteome</keyword>
<dbReference type="PROSITE" id="PS50833">
    <property type="entry name" value="BRIX"/>
    <property type="match status" value="1"/>
</dbReference>
<dbReference type="SMART" id="SM00827">
    <property type="entry name" value="PKS_AT"/>
    <property type="match status" value="1"/>
</dbReference>
<dbReference type="InterPro" id="IPR052760">
    <property type="entry name" value="Mitochondrial_malonyltrans"/>
</dbReference>
<dbReference type="Pfam" id="PF00698">
    <property type="entry name" value="Acyl_transf_1"/>
    <property type="match status" value="1"/>
</dbReference>
<dbReference type="InterPro" id="IPR007109">
    <property type="entry name" value="Brix"/>
</dbReference>
<protein>
    <recommendedName>
        <fullName evidence="3">[acyl-carrier-protein] S-malonyltransferase</fullName>
        <ecNumber evidence="3">2.3.1.39</ecNumber>
    </recommendedName>
    <alternativeName>
        <fullName evidence="12">[Acyl-carrier-protein] malonyltransferase</fullName>
    </alternativeName>
</protein>
<dbReference type="InterPro" id="IPR014043">
    <property type="entry name" value="Acyl_transferase_dom"/>
</dbReference>
<dbReference type="STRING" id="568069.A0A1J1IX62"/>
<dbReference type="SUPFAM" id="SSF52954">
    <property type="entry name" value="Class II aaRS ABD-related"/>
    <property type="match status" value="1"/>
</dbReference>
<dbReference type="GO" id="GO:0019843">
    <property type="term" value="F:rRNA binding"/>
    <property type="evidence" value="ECO:0007669"/>
    <property type="project" value="InterPro"/>
</dbReference>
<organism evidence="15 16">
    <name type="scientific">Clunio marinus</name>
    <dbReference type="NCBI Taxonomy" id="568069"/>
    <lineage>
        <taxon>Eukaryota</taxon>
        <taxon>Metazoa</taxon>
        <taxon>Ecdysozoa</taxon>
        <taxon>Arthropoda</taxon>
        <taxon>Hexapoda</taxon>
        <taxon>Insecta</taxon>
        <taxon>Pterygota</taxon>
        <taxon>Neoptera</taxon>
        <taxon>Endopterygota</taxon>
        <taxon>Diptera</taxon>
        <taxon>Nematocera</taxon>
        <taxon>Chironomoidea</taxon>
        <taxon>Chironomidae</taxon>
        <taxon>Clunio</taxon>
    </lineage>
</organism>